<name>A0A428IY97_9BACT</name>
<reference evidence="2 3" key="1">
    <citation type="submission" date="2018-12" db="EMBL/GenBank/DDBJ databases">
        <authorList>
            <person name="Feng G."/>
            <person name="Zhu H."/>
        </authorList>
    </citation>
    <scope>NUCLEOTIDE SEQUENCE [LARGE SCALE GENOMIC DNA]</scope>
    <source>
        <strain evidence="2 3">9PBR-2</strain>
    </source>
</reference>
<evidence type="ECO:0000313" key="2">
    <source>
        <dbReference type="EMBL" id="RSK24091.1"/>
    </source>
</evidence>
<dbReference type="OrthoDB" id="128385at2"/>
<dbReference type="EMBL" id="RWIS01000019">
    <property type="protein sequence ID" value="RSK24091.1"/>
    <property type="molecule type" value="Genomic_DNA"/>
</dbReference>
<evidence type="ECO:0000313" key="3">
    <source>
        <dbReference type="Proteomes" id="UP000280066"/>
    </source>
</evidence>
<dbReference type="AlphaFoldDB" id="A0A428IY97"/>
<evidence type="ECO:0008006" key="4">
    <source>
        <dbReference type="Google" id="ProtNLM"/>
    </source>
</evidence>
<feature type="signal peptide" evidence="1">
    <location>
        <begin position="1"/>
        <end position="28"/>
    </location>
</feature>
<protein>
    <recommendedName>
        <fullName evidence="4">Erythromycin esterase family protein</fullName>
    </recommendedName>
</protein>
<dbReference type="RefSeq" id="WP_125433632.1">
    <property type="nucleotide sequence ID" value="NZ_RWIS01000019.1"/>
</dbReference>
<proteinExistence type="predicted"/>
<dbReference type="Proteomes" id="UP000280066">
    <property type="component" value="Unassembled WGS sequence"/>
</dbReference>
<gene>
    <name evidence="2" type="ORF">EI290_21080</name>
</gene>
<accession>A0A428IY97</accession>
<feature type="chain" id="PRO_5019034515" description="Erythromycin esterase family protein" evidence="1">
    <location>
        <begin position="29"/>
        <end position="417"/>
    </location>
</feature>
<evidence type="ECO:0000256" key="1">
    <source>
        <dbReference type="SAM" id="SignalP"/>
    </source>
</evidence>
<keyword evidence="3" id="KW-1185">Reference proteome</keyword>
<keyword evidence="1" id="KW-0732">Signal</keyword>
<sequence>MPEFSLLLRRLGLGAATALATCHLPAQAQISSDTTFQRLLRTHQYTLTQTGARLAGPGWDKLQQDIRQSTVVLLGEDHGTAQIPPFAQAVAAVLNPRLYVAEIDRYQAQDVSRLAAQPGLPTAFSRRFPMALSFYSWVEEFELARSLQARGTALLGIEQAGFASTGRLLALLADQTSSKSARAYVRRQAAAIQAHDRAVLVSGAYENITINHLRPALLDSLRRLMRSEPPAAQMLLQDLAASAAIFRTNAAGLPGGHQARINLMRRNLLRELQPYQLPQQALPPMLFKFGAYHMGRGRSIWGDVYDVGNLMLNLAEVHDQKTLHIFIIGKQGTQVGGQHPEDFSKNVTHYSNADAAMVRPFMAATPNGTDWQVFDVRPLRRALLREGMAVGEQELQATILGFDYVVVIPETTASRNF</sequence>
<organism evidence="2 3">
    <name type="scientific">Hymenobacter metallilatus</name>
    <dbReference type="NCBI Taxonomy" id="2493666"/>
    <lineage>
        <taxon>Bacteria</taxon>
        <taxon>Pseudomonadati</taxon>
        <taxon>Bacteroidota</taxon>
        <taxon>Cytophagia</taxon>
        <taxon>Cytophagales</taxon>
        <taxon>Hymenobacteraceae</taxon>
        <taxon>Hymenobacter</taxon>
    </lineage>
</organism>
<comment type="caution">
    <text evidence="2">The sequence shown here is derived from an EMBL/GenBank/DDBJ whole genome shotgun (WGS) entry which is preliminary data.</text>
</comment>